<reference evidence="1" key="1">
    <citation type="journal article" date="2021" name="mSystems">
        <title>Bacteria and Archaea Synergistically Convert Glycine Betaine to Biogenic Methane in the Formosa Cold Seep of the South China Sea.</title>
        <authorList>
            <person name="Li L."/>
            <person name="Zhang W."/>
            <person name="Zhang S."/>
            <person name="Song L."/>
            <person name="Sun Q."/>
            <person name="Zhang H."/>
            <person name="Xiang H."/>
            <person name="Dong X."/>
        </authorList>
    </citation>
    <scope>NUCLEOTIDE SEQUENCE</scope>
    <source>
        <strain evidence="1">LLY</strain>
    </source>
</reference>
<dbReference type="Proteomes" id="UP001056766">
    <property type="component" value="Unassembled WGS sequence"/>
</dbReference>
<gene>
    <name evidence="1" type="ORF">KDK67_08395</name>
</gene>
<proteinExistence type="predicted"/>
<dbReference type="PANTHER" id="PTHR12993:SF30">
    <property type="entry name" value="N-ACETYL-ALPHA-D-GLUCOSAMINYL L-MALATE DEACETYLASE 1"/>
    <property type="match status" value="1"/>
</dbReference>
<organism evidence="1 2">
    <name type="scientific">Methanococcoides seepicolus</name>
    <dbReference type="NCBI Taxonomy" id="2828780"/>
    <lineage>
        <taxon>Archaea</taxon>
        <taxon>Methanobacteriati</taxon>
        <taxon>Methanobacteriota</taxon>
        <taxon>Stenosarchaea group</taxon>
        <taxon>Methanomicrobia</taxon>
        <taxon>Methanosarcinales</taxon>
        <taxon>Methanosarcinaceae</taxon>
        <taxon>Methanococcoides</taxon>
    </lineage>
</organism>
<keyword evidence="2" id="KW-1185">Reference proteome</keyword>
<name>A0A9E4ZF91_9EURY</name>
<dbReference type="SUPFAM" id="SSF102588">
    <property type="entry name" value="LmbE-like"/>
    <property type="match status" value="1"/>
</dbReference>
<sequence>MKPTILAMGAHPDDMELEAGGTLAKYAKKGYNVNLLVLTSGGYTDMNGVSYQNEELRDEARESAKILGIKELFFFDYPTRDLQVSGEVIG</sequence>
<evidence type="ECO:0000313" key="2">
    <source>
        <dbReference type="Proteomes" id="UP001056766"/>
    </source>
</evidence>
<dbReference type="InterPro" id="IPR024078">
    <property type="entry name" value="LmbE-like_dom_sf"/>
</dbReference>
<dbReference type="AlphaFoldDB" id="A0A9E4ZF91"/>
<dbReference type="Gene3D" id="3.40.50.10320">
    <property type="entry name" value="LmbE-like"/>
    <property type="match status" value="1"/>
</dbReference>
<comment type="caution">
    <text evidence="1">The sequence shown here is derived from an EMBL/GenBank/DDBJ whole genome shotgun (WGS) entry which is preliminary data.</text>
</comment>
<evidence type="ECO:0000313" key="1">
    <source>
        <dbReference type="EMBL" id="MCM1987006.1"/>
    </source>
</evidence>
<reference evidence="1" key="2">
    <citation type="submission" date="2021-04" db="EMBL/GenBank/DDBJ databases">
        <authorList>
            <person name="Dong X."/>
        </authorList>
    </citation>
    <scope>NUCLEOTIDE SEQUENCE</scope>
    <source>
        <strain evidence="1">LLY</strain>
    </source>
</reference>
<protein>
    <submittedName>
        <fullName evidence="1">PIG-L family deacetylase</fullName>
    </submittedName>
</protein>
<dbReference type="InterPro" id="IPR003737">
    <property type="entry name" value="GlcNAc_PI_deacetylase-related"/>
</dbReference>
<dbReference type="EMBL" id="JAGSOI010000031">
    <property type="protein sequence ID" value="MCM1987006.1"/>
    <property type="molecule type" value="Genomic_DNA"/>
</dbReference>
<dbReference type="RefSeq" id="WP_250868357.1">
    <property type="nucleotide sequence ID" value="NZ_JAGSOI010000031.1"/>
</dbReference>
<dbReference type="PANTHER" id="PTHR12993">
    <property type="entry name" value="N-ACETYLGLUCOSAMINYL-PHOSPHATIDYLINOSITOL DE-N-ACETYLASE-RELATED"/>
    <property type="match status" value="1"/>
</dbReference>
<dbReference type="Pfam" id="PF02585">
    <property type="entry name" value="PIG-L"/>
    <property type="match status" value="1"/>
</dbReference>
<accession>A0A9E4ZF91</accession>
<dbReference type="GO" id="GO:0016811">
    <property type="term" value="F:hydrolase activity, acting on carbon-nitrogen (but not peptide) bonds, in linear amides"/>
    <property type="evidence" value="ECO:0007669"/>
    <property type="project" value="TreeGrafter"/>
</dbReference>